<evidence type="ECO:0000313" key="1">
    <source>
        <dbReference type="EMBL" id="CAK70088.1"/>
    </source>
</evidence>
<dbReference type="KEGG" id="ptm:GSPATT00007528001"/>
<dbReference type="RefSeq" id="XP_001437485.1">
    <property type="nucleotide sequence ID" value="XM_001437448.2"/>
</dbReference>
<name>A0CH21_PARTE</name>
<sequence>MVLLLDYNKIKMTMITLLKLIQPQTTESSRIWKRKSCITKIKSHPTLN</sequence>
<protein>
    <submittedName>
        <fullName evidence="1">Uncharacterized protein</fullName>
    </submittedName>
</protein>
<accession>A0CH21</accession>
<dbReference type="Proteomes" id="UP000000600">
    <property type="component" value="Unassembled WGS sequence"/>
</dbReference>
<proteinExistence type="predicted"/>
<evidence type="ECO:0000313" key="2">
    <source>
        <dbReference type="Proteomes" id="UP000000600"/>
    </source>
</evidence>
<reference evidence="1 2" key="1">
    <citation type="journal article" date="2006" name="Nature">
        <title>Global trends of whole-genome duplications revealed by the ciliate Paramecium tetraurelia.</title>
        <authorList>
            <consortium name="Genoscope"/>
            <person name="Aury J.-M."/>
            <person name="Jaillon O."/>
            <person name="Duret L."/>
            <person name="Noel B."/>
            <person name="Jubin C."/>
            <person name="Porcel B.M."/>
            <person name="Segurens B."/>
            <person name="Daubin V."/>
            <person name="Anthouard V."/>
            <person name="Aiach N."/>
            <person name="Arnaiz O."/>
            <person name="Billaut A."/>
            <person name="Beisson J."/>
            <person name="Blanc I."/>
            <person name="Bouhouche K."/>
            <person name="Camara F."/>
            <person name="Duharcourt S."/>
            <person name="Guigo R."/>
            <person name="Gogendeau D."/>
            <person name="Katinka M."/>
            <person name="Keller A.-M."/>
            <person name="Kissmehl R."/>
            <person name="Klotz C."/>
            <person name="Koll F."/>
            <person name="Le Moue A."/>
            <person name="Lepere C."/>
            <person name="Malinsky S."/>
            <person name="Nowacki M."/>
            <person name="Nowak J.K."/>
            <person name="Plattner H."/>
            <person name="Poulain J."/>
            <person name="Ruiz F."/>
            <person name="Serrano V."/>
            <person name="Zagulski M."/>
            <person name="Dessen P."/>
            <person name="Betermier M."/>
            <person name="Weissenbach J."/>
            <person name="Scarpelli C."/>
            <person name="Schachter V."/>
            <person name="Sperling L."/>
            <person name="Meyer E."/>
            <person name="Cohen J."/>
            <person name="Wincker P."/>
        </authorList>
    </citation>
    <scope>NUCLEOTIDE SEQUENCE [LARGE SCALE GENOMIC DNA]</scope>
    <source>
        <strain evidence="1 2">Stock d4-2</strain>
    </source>
</reference>
<dbReference type="InParanoid" id="A0CH21"/>
<gene>
    <name evidence="1" type="ORF">GSPATT00007528001</name>
</gene>
<keyword evidence="2" id="KW-1185">Reference proteome</keyword>
<dbReference type="AlphaFoldDB" id="A0CH21"/>
<dbReference type="HOGENOM" id="CLU_3161122_0_0_1"/>
<dbReference type="EMBL" id="CT868074">
    <property type="protein sequence ID" value="CAK70088.1"/>
    <property type="molecule type" value="Genomic_DNA"/>
</dbReference>
<organism evidence="1 2">
    <name type="scientific">Paramecium tetraurelia</name>
    <dbReference type="NCBI Taxonomy" id="5888"/>
    <lineage>
        <taxon>Eukaryota</taxon>
        <taxon>Sar</taxon>
        <taxon>Alveolata</taxon>
        <taxon>Ciliophora</taxon>
        <taxon>Intramacronucleata</taxon>
        <taxon>Oligohymenophorea</taxon>
        <taxon>Peniculida</taxon>
        <taxon>Parameciidae</taxon>
        <taxon>Paramecium</taxon>
    </lineage>
</organism>
<dbReference type="GeneID" id="5023270"/>